<dbReference type="GO" id="GO:0016020">
    <property type="term" value="C:membrane"/>
    <property type="evidence" value="ECO:0007669"/>
    <property type="project" value="UniProtKB-SubCell"/>
</dbReference>
<dbReference type="SUPFAM" id="SSF56112">
    <property type="entry name" value="Protein kinase-like (PK-like)"/>
    <property type="match status" value="1"/>
</dbReference>
<comment type="subcellular location">
    <subcellularLocation>
        <location evidence="1">Membrane</location>
    </subcellularLocation>
</comment>
<protein>
    <recommendedName>
        <fullName evidence="8">Protein kinase domain-containing protein</fullName>
    </recommendedName>
</protein>
<keyword evidence="7" id="KW-1185">Reference proteome</keyword>
<dbReference type="PANTHER" id="PTHR45974:SF266">
    <property type="entry name" value="LEUCINE-RICH REPEAT RECEPTOR PROTEIN KINASE HPCA1"/>
    <property type="match status" value="1"/>
</dbReference>
<evidence type="ECO:0000313" key="7">
    <source>
        <dbReference type="Proteomes" id="UP001370490"/>
    </source>
</evidence>
<dbReference type="Gene3D" id="1.10.510.10">
    <property type="entry name" value="Transferase(Phosphotransferase) domain 1"/>
    <property type="match status" value="1"/>
</dbReference>
<evidence type="ECO:0000313" key="6">
    <source>
        <dbReference type="EMBL" id="KAK6915083.1"/>
    </source>
</evidence>
<evidence type="ECO:0000256" key="1">
    <source>
        <dbReference type="ARBA" id="ARBA00004370"/>
    </source>
</evidence>
<dbReference type="AlphaFoldDB" id="A0AAN8UE55"/>
<gene>
    <name evidence="6" type="ORF">RJ641_020200</name>
</gene>
<dbReference type="EMBL" id="JBAMMX010000025">
    <property type="protein sequence ID" value="KAK6915083.1"/>
    <property type="molecule type" value="Genomic_DNA"/>
</dbReference>
<evidence type="ECO:0000256" key="5">
    <source>
        <dbReference type="ARBA" id="ARBA00023180"/>
    </source>
</evidence>
<evidence type="ECO:0000256" key="3">
    <source>
        <dbReference type="ARBA" id="ARBA00022737"/>
    </source>
</evidence>
<dbReference type="InterPro" id="IPR011009">
    <property type="entry name" value="Kinase-like_dom_sf"/>
</dbReference>
<proteinExistence type="predicted"/>
<keyword evidence="2" id="KW-0732">Signal</keyword>
<accession>A0AAN8UE55</accession>
<sequence length="93" mass="10316">MPTVSLLPHLYGQHLAKCFLDSERQMNIAKGLRNYLHHHATQHIKHRDIKASNAPVADFGFTKGTLGYLAPEYAMLGKASESAVMFIALAYSC</sequence>
<evidence type="ECO:0000256" key="2">
    <source>
        <dbReference type="ARBA" id="ARBA00022729"/>
    </source>
</evidence>
<reference evidence="6 7" key="1">
    <citation type="submission" date="2023-12" db="EMBL/GenBank/DDBJ databases">
        <title>A high-quality genome assembly for Dillenia turbinata (Dilleniales).</title>
        <authorList>
            <person name="Chanderbali A."/>
        </authorList>
    </citation>
    <scope>NUCLEOTIDE SEQUENCE [LARGE SCALE GENOMIC DNA]</scope>
    <source>
        <strain evidence="6">LSX21</strain>
        <tissue evidence="6">Leaf</tissue>
    </source>
</reference>
<name>A0AAN8UE55_9MAGN</name>
<dbReference type="PANTHER" id="PTHR45974">
    <property type="entry name" value="RECEPTOR-LIKE PROTEIN 55"/>
    <property type="match status" value="1"/>
</dbReference>
<evidence type="ECO:0000256" key="4">
    <source>
        <dbReference type="ARBA" id="ARBA00023136"/>
    </source>
</evidence>
<evidence type="ECO:0008006" key="8">
    <source>
        <dbReference type="Google" id="ProtNLM"/>
    </source>
</evidence>
<comment type="caution">
    <text evidence="6">The sequence shown here is derived from an EMBL/GenBank/DDBJ whole genome shotgun (WGS) entry which is preliminary data.</text>
</comment>
<keyword evidence="5" id="KW-0325">Glycoprotein</keyword>
<keyword evidence="4" id="KW-0472">Membrane</keyword>
<keyword evidence="3" id="KW-0677">Repeat</keyword>
<organism evidence="6 7">
    <name type="scientific">Dillenia turbinata</name>
    <dbReference type="NCBI Taxonomy" id="194707"/>
    <lineage>
        <taxon>Eukaryota</taxon>
        <taxon>Viridiplantae</taxon>
        <taxon>Streptophyta</taxon>
        <taxon>Embryophyta</taxon>
        <taxon>Tracheophyta</taxon>
        <taxon>Spermatophyta</taxon>
        <taxon>Magnoliopsida</taxon>
        <taxon>eudicotyledons</taxon>
        <taxon>Gunneridae</taxon>
        <taxon>Pentapetalae</taxon>
        <taxon>Dilleniales</taxon>
        <taxon>Dilleniaceae</taxon>
        <taxon>Dillenia</taxon>
    </lineage>
</organism>
<dbReference type="Proteomes" id="UP001370490">
    <property type="component" value="Unassembled WGS sequence"/>
</dbReference>